<dbReference type="EMBL" id="AP018712">
    <property type="protein sequence ID" value="BBE29989.1"/>
    <property type="molecule type" value="Genomic_DNA"/>
</dbReference>
<dbReference type="Gene3D" id="1.10.3720.10">
    <property type="entry name" value="MetI-like"/>
    <property type="match status" value="1"/>
</dbReference>
<dbReference type="GO" id="GO:0055085">
    <property type="term" value="P:transmembrane transport"/>
    <property type="evidence" value="ECO:0007669"/>
    <property type="project" value="InterPro"/>
</dbReference>
<comment type="subcellular location">
    <subcellularLocation>
        <location evidence="1 7">Cell membrane</location>
        <topology evidence="1 7">Multi-pass membrane protein</topology>
    </subcellularLocation>
</comment>
<dbReference type="AlphaFoldDB" id="A0A7G1G9J1"/>
<feature type="domain" description="ABC transmembrane type-1" evidence="8">
    <location>
        <begin position="90"/>
        <end position="325"/>
    </location>
</feature>
<reference evidence="9 10" key="1">
    <citation type="submission" date="2018-06" db="EMBL/GenBank/DDBJ databases">
        <title>Genome sequencing of Oceanotoga sp. sy52.</title>
        <authorList>
            <person name="Mori K."/>
        </authorList>
    </citation>
    <scope>NUCLEOTIDE SEQUENCE [LARGE SCALE GENOMIC DNA]</scope>
    <source>
        <strain evidence="10">sy52</strain>
    </source>
</reference>
<gene>
    <name evidence="9" type="ORF">OSSY52_01300</name>
</gene>
<evidence type="ECO:0000256" key="5">
    <source>
        <dbReference type="ARBA" id="ARBA00022989"/>
    </source>
</evidence>
<evidence type="ECO:0000256" key="1">
    <source>
        <dbReference type="ARBA" id="ARBA00004651"/>
    </source>
</evidence>
<dbReference type="CDD" id="cd06261">
    <property type="entry name" value="TM_PBP2"/>
    <property type="match status" value="1"/>
</dbReference>
<accession>A0A7G1G9J1</accession>
<feature type="transmembrane region" description="Helical" evidence="7">
    <location>
        <begin position="96"/>
        <end position="117"/>
    </location>
</feature>
<dbReference type="PROSITE" id="PS50928">
    <property type="entry name" value="ABC_TM1"/>
    <property type="match status" value="1"/>
</dbReference>
<sequence>MLPLIMLGVTLIVFSIMQLLGSDQLLSAYVDANAIDKMSPAEMEAVKEKYGLNDPWYIRYGVWLNGILHGDLGWSIVGKDKVSKAILERFPYTVELALYAILPIIAGGIWLGIKAAVHHNKFADHSIRIFALIGWSLPDFVFGLLILMIFYVGLGWFPPGKLGVNAEAVVASPEFHRYTKLLTIDGLLNGRLDIFWDALRHLIGPILTMAYLWWAYLLRITRASMLEVLRKDYIRTARAKGLSENVVINKHAKKNALIPVTTVAGQMVIGLLGGAVIVETVFNRPGIGRFAAQAAQQLDYGSIMGSLLFSSGILVFGNLVIDIVYAIVDPRIRLG</sequence>
<dbReference type="SUPFAM" id="SSF161098">
    <property type="entry name" value="MetI-like"/>
    <property type="match status" value="1"/>
</dbReference>
<dbReference type="GO" id="GO:0005886">
    <property type="term" value="C:plasma membrane"/>
    <property type="evidence" value="ECO:0007669"/>
    <property type="project" value="UniProtKB-SubCell"/>
</dbReference>
<dbReference type="Pfam" id="PF00528">
    <property type="entry name" value="BPD_transp_1"/>
    <property type="match status" value="1"/>
</dbReference>
<evidence type="ECO:0000313" key="10">
    <source>
        <dbReference type="Proteomes" id="UP000516361"/>
    </source>
</evidence>
<feature type="transmembrane region" description="Helical" evidence="7">
    <location>
        <begin position="256"/>
        <end position="278"/>
    </location>
</feature>
<evidence type="ECO:0000256" key="2">
    <source>
        <dbReference type="ARBA" id="ARBA00022448"/>
    </source>
</evidence>
<keyword evidence="6 7" id="KW-0472">Membrane</keyword>
<keyword evidence="4 7" id="KW-0812">Transmembrane</keyword>
<dbReference type="KEGG" id="ocy:OSSY52_01300"/>
<keyword evidence="2 7" id="KW-0813">Transport</keyword>
<keyword evidence="5 7" id="KW-1133">Transmembrane helix</keyword>
<dbReference type="PANTHER" id="PTHR30465">
    <property type="entry name" value="INNER MEMBRANE ABC TRANSPORTER"/>
    <property type="match status" value="1"/>
</dbReference>
<keyword evidence="10" id="KW-1185">Reference proteome</keyword>
<proteinExistence type="inferred from homology"/>
<keyword evidence="3" id="KW-1003">Cell membrane</keyword>
<evidence type="ECO:0000256" key="6">
    <source>
        <dbReference type="ARBA" id="ARBA00023136"/>
    </source>
</evidence>
<evidence type="ECO:0000313" key="9">
    <source>
        <dbReference type="EMBL" id="BBE29989.1"/>
    </source>
</evidence>
<evidence type="ECO:0000259" key="8">
    <source>
        <dbReference type="PROSITE" id="PS50928"/>
    </source>
</evidence>
<evidence type="ECO:0000256" key="4">
    <source>
        <dbReference type="ARBA" id="ARBA00022692"/>
    </source>
</evidence>
<feature type="transmembrane region" description="Helical" evidence="7">
    <location>
        <begin position="307"/>
        <end position="328"/>
    </location>
</feature>
<evidence type="ECO:0000256" key="7">
    <source>
        <dbReference type="RuleBase" id="RU363032"/>
    </source>
</evidence>
<protein>
    <submittedName>
        <fullName evidence="9">Peptide ABC transporter permease</fullName>
    </submittedName>
</protein>
<evidence type="ECO:0000256" key="3">
    <source>
        <dbReference type="ARBA" id="ARBA00022475"/>
    </source>
</evidence>
<dbReference type="InterPro" id="IPR000515">
    <property type="entry name" value="MetI-like"/>
</dbReference>
<dbReference type="PANTHER" id="PTHR30465:SF0">
    <property type="entry name" value="OLIGOPEPTIDE TRANSPORT SYSTEM PERMEASE PROTEIN APPB"/>
    <property type="match status" value="1"/>
</dbReference>
<dbReference type="InterPro" id="IPR035906">
    <property type="entry name" value="MetI-like_sf"/>
</dbReference>
<dbReference type="InParanoid" id="A0A7G1G9J1"/>
<feature type="transmembrane region" description="Helical" evidence="7">
    <location>
        <begin position="198"/>
        <end position="218"/>
    </location>
</feature>
<organism evidence="9 10">
    <name type="scientific">Tepiditoga spiralis</name>
    <dbReference type="NCBI Taxonomy" id="2108365"/>
    <lineage>
        <taxon>Bacteria</taxon>
        <taxon>Thermotogati</taxon>
        <taxon>Thermotogota</taxon>
        <taxon>Thermotogae</taxon>
        <taxon>Petrotogales</taxon>
        <taxon>Petrotogaceae</taxon>
        <taxon>Tepiditoga</taxon>
    </lineage>
</organism>
<name>A0A7G1G9J1_9BACT</name>
<dbReference type="Proteomes" id="UP000516361">
    <property type="component" value="Chromosome"/>
</dbReference>
<comment type="similarity">
    <text evidence="7">Belongs to the binding-protein-dependent transport system permease family.</text>
</comment>
<feature type="transmembrane region" description="Helical" evidence="7">
    <location>
        <begin position="129"/>
        <end position="152"/>
    </location>
</feature>